<evidence type="ECO:0000313" key="8">
    <source>
        <dbReference type="EnsemblMetazoa" id="MESCA003763-PA"/>
    </source>
</evidence>
<dbReference type="Proteomes" id="UP000015102">
    <property type="component" value="Unassembled WGS sequence"/>
</dbReference>
<dbReference type="InterPro" id="IPR020846">
    <property type="entry name" value="MFS_dom"/>
</dbReference>
<dbReference type="InterPro" id="IPR036259">
    <property type="entry name" value="MFS_trans_sf"/>
</dbReference>
<dbReference type="GO" id="GO:0022857">
    <property type="term" value="F:transmembrane transporter activity"/>
    <property type="evidence" value="ECO:0007669"/>
    <property type="project" value="InterPro"/>
</dbReference>
<keyword evidence="5 6" id="KW-0472">Membrane</keyword>
<keyword evidence="2" id="KW-0813">Transport</keyword>
<dbReference type="EnsemblMetazoa" id="MESCA003763-RA">
    <property type="protein sequence ID" value="MESCA003763-PA"/>
    <property type="gene ID" value="MESCA003763"/>
</dbReference>
<dbReference type="OMA" id="MVISSYF"/>
<dbReference type="InterPro" id="IPR011701">
    <property type="entry name" value="MFS"/>
</dbReference>
<dbReference type="GO" id="GO:0016020">
    <property type="term" value="C:membrane"/>
    <property type="evidence" value="ECO:0007669"/>
    <property type="project" value="UniProtKB-SubCell"/>
</dbReference>
<dbReference type="HOGENOM" id="CLU_106531_2_1_1"/>
<dbReference type="SUPFAM" id="SSF103473">
    <property type="entry name" value="MFS general substrate transporter"/>
    <property type="match status" value="1"/>
</dbReference>
<evidence type="ECO:0000259" key="7">
    <source>
        <dbReference type="PROSITE" id="PS50850"/>
    </source>
</evidence>
<accession>T1GJV8</accession>
<dbReference type="Gene3D" id="1.20.1250.20">
    <property type="entry name" value="MFS general substrate transporter like domains"/>
    <property type="match status" value="1"/>
</dbReference>
<dbReference type="PANTHER" id="PTHR23511:SF35">
    <property type="entry name" value="MAJOR FACILITATOR SUPERFAMILY (MFS) PROFILE DOMAIN-CONTAINING PROTEIN"/>
    <property type="match status" value="1"/>
</dbReference>
<keyword evidence="3 6" id="KW-0812">Transmembrane</keyword>
<evidence type="ECO:0000256" key="4">
    <source>
        <dbReference type="ARBA" id="ARBA00022989"/>
    </source>
</evidence>
<evidence type="ECO:0000313" key="9">
    <source>
        <dbReference type="Proteomes" id="UP000015102"/>
    </source>
</evidence>
<dbReference type="AlphaFoldDB" id="T1GJV8"/>
<sequence length="129" mass="14438">METAVDFERALEHADFGKFNIFLIIFSGFVMTNAHLETASIGYILPTSQCDMDWSIQQRGILSATGFFGMVISSYFWGVLSDTTGRRRTMRITLILGFICSIISSFSINFWMFFTMRLLNGICISGGGA</sequence>
<feature type="domain" description="Major facilitator superfamily (MFS) profile" evidence="7">
    <location>
        <begin position="21"/>
        <end position="129"/>
    </location>
</feature>
<name>T1GJV8_MEGSC</name>
<dbReference type="STRING" id="36166.T1GJV8"/>
<reference evidence="9" key="1">
    <citation type="submission" date="2013-02" db="EMBL/GenBank/DDBJ databases">
        <authorList>
            <person name="Hughes D."/>
        </authorList>
    </citation>
    <scope>NUCLEOTIDE SEQUENCE</scope>
    <source>
        <strain>Durham</strain>
        <strain evidence="9">NC isolate 2 -- Noor lab</strain>
    </source>
</reference>
<proteinExistence type="predicted"/>
<evidence type="ECO:0000256" key="3">
    <source>
        <dbReference type="ARBA" id="ARBA00022692"/>
    </source>
</evidence>
<reference evidence="8" key="2">
    <citation type="submission" date="2015-06" db="UniProtKB">
        <authorList>
            <consortium name="EnsemblMetazoa"/>
        </authorList>
    </citation>
    <scope>IDENTIFICATION</scope>
</reference>
<evidence type="ECO:0000256" key="6">
    <source>
        <dbReference type="SAM" id="Phobius"/>
    </source>
</evidence>
<dbReference type="PROSITE" id="PS50850">
    <property type="entry name" value="MFS"/>
    <property type="match status" value="1"/>
</dbReference>
<dbReference type="Pfam" id="PF07690">
    <property type="entry name" value="MFS_1"/>
    <property type="match status" value="1"/>
</dbReference>
<evidence type="ECO:0000256" key="5">
    <source>
        <dbReference type="ARBA" id="ARBA00023136"/>
    </source>
</evidence>
<feature type="transmembrane region" description="Helical" evidence="6">
    <location>
        <begin position="92"/>
        <end position="114"/>
    </location>
</feature>
<dbReference type="PANTHER" id="PTHR23511">
    <property type="entry name" value="SYNAPTIC VESICLE GLYCOPROTEIN 2"/>
    <property type="match status" value="1"/>
</dbReference>
<protein>
    <recommendedName>
        <fullName evidence="7">Major facilitator superfamily (MFS) profile domain-containing protein</fullName>
    </recommendedName>
</protein>
<feature type="transmembrane region" description="Helical" evidence="6">
    <location>
        <begin position="60"/>
        <end position="80"/>
    </location>
</feature>
<comment type="subcellular location">
    <subcellularLocation>
        <location evidence="1">Membrane</location>
        <topology evidence="1">Multi-pass membrane protein</topology>
    </subcellularLocation>
</comment>
<evidence type="ECO:0000256" key="2">
    <source>
        <dbReference type="ARBA" id="ARBA00022448"/>
    </source>
</evidence>
<organism evidence="8 9">
    <name type="scientific">Megaselia scalaris</name>
    <name type="common">Humpbacked fly</name>
    <name type="synonym">Phora scalaris</name>
    <dbReference type="NCBI Taxonomy" id="36166"/>
    <lineage>
        <taxon>Eukaryota</taxon>
        <taxon>Metazoa</taxon>
        <taxon>Ecdysozoa</taxon>
        <taxon>Arthropoda</taxon>
        <taxon>Hexapoda</taxon>
        <taxon>Insecta</taxon>
        <taxon>Pterygota</taxon>
        <taxon>Neoptera</taxon>
        <taxon>Endopterygota</taxon>
        <taxon>Diptera</taxon>
        <taxon>Brachycera</taxon>
        <taxon>Muscomorpha</taxon>
        <taxon>Platypezoidea</taxon>
        <taxon>Phoridae</taxon>
        <taxon>Megaseliini</taxon>
        <taxon>Megaselia</taxon>
    </lineage>
</organism>
<evidence type="ECO:0000256" key="1">
    <source>
        <dbReference type="ARBA" id="ARBA00004141"/>
    </source>
</evidence>
<keyword evidence="9" id="KW-1185">Reference proteome</keyword>
<keyword evidence="4 6" id="KW-1133">Transmembrane helix</keyword>
<dbReference type="EMBL" id="CAQQ02039227">
    <property type="status" value="NOT_ANNOTATED_CDS"/>
    <property type="molecule type" value="Genomic_DNA"/>
</dbReference>
<feature type="transmembrane region" description="Helical" evidence="6">
    <location>
        <begin position="21"/>
        <end position="45"/>
    </location>
</feature>